<dbReference type="PANTHER" id="PTHR40076:SF1">
    <property type="entry name" value="MEMBRANE PROTEIN"/>
    <property type="match status" value="1"/>
</dbReference>
<feature type="transmembrane region" description="Helical" evidence="1">
    <location>
        <begin position="209"/>
        <end position="234"/>
    </location>
</feature>
<protein>
    <submittedName>
        <fullName evidence="2">DUF975 family protein</fullName>
    </submittedName>
</protein>
<sequence>MKTSSSELKMRAKRTLKGRYGLCIGIQFIEFAIVLAISLVYILTSFSMGLMRDPFIDGVHGISAGYVVMKVGVYLSFMVILSLYGLLKPGVLKCYVNMSTGQTARLSDLLFAFQNKPHRFIGLYFINLLIGFVWGIPYFVVFIVAAITDFIPVMVVLLVLTYLLMLSGSIITMMYLSQSMFLLIESPDQKVLGSLKESAAMMKGNKGGLFYLFISFIGMIVLGYFSMGIGFLWISPYIHATLTEYYLDLKERLSHNSLRIGEEVSCQSMWNQENQW</sequence>
<keyword evidence="1" id="KW-0472">Membrane</keyword>
<feature type="transmembrane region" description="Helical" evidence="1">
    <location>
        <begin position="20"/>
        <end position="44"/>
    </location>
</feature>
<dbReference type="RefSeq" id="WP_349947878.1">
    <property type="nucleotide sequence ID" value="NZ_CP157940.1"/>
</dbReference>
<feature type="transmembrane region" description="Helical" evidence="1">
    <location>
        <begin position="123"/>
        <end position="147"/>
    </location>
</feature>
<accession>A0AAU7PT22</accession>
<dbReference type="AlphaFoldDB" id="A0AAU7PT22"/>
<feature type="transmembrane region" description="Helical" evidence="1">
    <location>
        <begin position="153"/>
        <end position="176"/>
    </location>
</feature>
<feature type="transmembrane region" description="Helical" evidence="1">
    <location>
        <begin position="64"/>
        <end position="87"/>
    </location>
</feature>
<evidence type="ECO:0000256" key="1">
    <source>
        <dbReference type="SAM" id="Phobius"/>
    </source>
</evidence>
<gene>
    <name evidence="2" type="ORF">ABFV83_05190</name>
</gene>
<evidence type="ECO:0000313" key="2">
    <source>
        <dbReference type="EMBL" id="XBS55197.1"/>
    </source>
</evidence>
<reference evidence="2" key="1">
    <citation type="submission" date="2024-06" db="EMBL/GenBank/DDBJ databases">
        <title>Lacrimispora cavernae sp. nov., a novel anaerobe isolated from bat guano pile inside a cave.</title>
        <authorList>
            <person name="Miller S.L."/>
            <person name="Lu N."/>
            <person name="King J."/>
            <person name="Sankaranarayanan K."/>
            <person name="Lawson P.A."/>
        </authorList>
    </citation>
    <scope>NUCLEOTIDE SEQUENCE</scope>
    <source>
        <strain evidence="2">BS-2</strain>
    </source>
</reference>
<dbReference type="InterPro" id="IPR010380">
    <property type="entry name" value="DUF975"/>
</dbReference>
<proteinExistence type="predicted"/>
<organism evidence="2">
    <name type="scientific">Lacrimispora sp. BS-2</name>
    <dbReference type="NCBI Taxonomy" id="3151850"/>
    <lineage>
        <taxon>Bacteria</taxon>
        <taxon>Bacillati</taxon>
        <taxon>Bacillota</taxon>
        <taxon>Clostridia</taxon>
        <taxon>Lachnospirales</taxon>
        <taxon>Lachnospiraceae</taxon>
        <taxon>Lacrimispora</taxon>
    </lineage>
</organism>
<keyword evidence="1" id="KW-1133">Transmembrane helix</keyword>
<keyword evidence="1" id="KW-0812">Transmembrane</keyword>
<dbReference type="EMBL" id="CP157940">
    <property type="protein sequence ID" value="XBS55197.1"/>
    <property type="molecule type" value="Genomic_DNA"/>
</dbReference>
<name>A0AAU7PT22_9FIRM</name>
<dbReference type="Pfam" id="PF06161">
    <property type="entry name" value="DUF975"/>
    <property type="match status" value="1"/>
</dbReference>
<dbReference type="PANTHER" id="PTHR40076">
    <property type="entry name" value="MEMBRANE PROTEIN-RELATED"/>
    <property type="match status" value="1"/>
</dbReference>